<keyword evidence="6 13" id="KW-0227">DNA damage</keyword>
<name>A0A1G7YJF2_ANETH</name>
<protein>
    <recommendedName>
        <fullName evidence="12 13">Holliday junction resolvase RecU</fullName>
        <ecNumber evidence="13 14">3.1.21.10</ecNumber>
    </recommendedName>
    <alternativeName>
        <fullName evidence="13">Recombination protein U homolog</fullName>
    </alternativeName>
</protein>
<dbReference type="GO" id="GO:0003676">
    <property type="term" value="F:nucleic acid binding"/>
    <property type="evidence" value="ECO:0007669"/>
    <property type="project" value="InterPro"/>
</dbReference>
<dbReference type="GO" id="GO:0006310">
    <property type="term" value="P:DNA recombination"/>
    <property type="evidence" value="ECO:0007669"/>
    <property type="project" value="UniProtKB-UniRule"/>
</dbReference>
<dbReference type="HAMAP" id="MF_00130">
    <property type="entry name" value="RecU"/>
    <property type="match status" value="1"/>
</dbReference>
<comment type="similarity">
    <text evidence="11 13">Belongs to the RecU family.</text>
</comment>
<organism evidence="15 16">
    <name type="scientific">Aneurinibacillus thermoaerophilus</name>
    <dbReference type="NCBI Taxonomy" id="143495"/>
    <lineage>
        <taxon>Bacteria</taxon>
        <taxon>Bacillati</taxon>
        <taxon>Bacillota</taxon>
        <taxon>Bacilli</taxon>
        <taxon>Bacillales</taxon>
        <taxon>Paenibacillaceae</taxon>
        <taxon>Aneurinibacillus group</taxon>
        <taxon>Aneurinibacillus</taxon>
    </lineage>
</organism>
<evidence type="ECO:0000256" key="9">
    <source>
        <dbReference type="ARBA" id="ARBA00023172"/>
    </source>
</evidence>
<feature type="binding site" evidence="13">
    <location>
        <position position="101"/>
    </location>
    <ligand>
        <name>Mg(2+)</name>
        <dbReference type="ChEBI" id="CHEBI:18420"/>
    </ligand>
</feature>
<proteinExistence type="inferred from homology"/>
<dbReference type="EMBL" id="FNDE01000007">
    <property type="protein sequence ID" value="SDG96613.1"/>
    <property type="molecule type" value="Genomic_DNA"/>
</dbReference>
<dbReference type="Pfam" id="PF03838">
    <property type="entry name" value="RecU"/>
    <property type="match status" value="1"/>
</dbReference>
<dbReference type="CDD" id="cd22354">
    <property type="entry name" value="RecU-like"/>
    <property type="match status" value="1"/>
</dbReference>
<dbReference type="GO" id="GO:0008821">
    <property type="term" value="F:crossover junction DNA endonuclease activity"/>
    <property type="evidence" value="ECO:0007669"/>
    <property type="project" value="UniProtKB-EC"/>
</dbReference>
<evidence type="ECO:0000313" key="15">
    <source>
        <dbReference type="EMBL" id="SDG96613.1"/>
    </source>
</evidence>
<keyword evidence="2 13" id="KW-0963">Cytoplasm</keyword>
<keyword evidence="8 13" id="KW-0460">Magnesium</keyword>
<evidence type="ECO:0000256" key="6">
    <source>
        <dbReference type="ARBA" id="ARBA00022763"/>
    </source>
</evidence>
<dbReference type="SUPFAM" id="SSF52980">
    <property type="entry name" value="Restriction endonuclease-like"/>
    <property type="match status" value="1"/>
</dbReference>
<evidence type="ECO:0000256" key="7">
    <source>
        <dbReference type="ARBA" id="ARBA00022801"/>
    </source>
</evidence>
<dbReference type="RefSeq" id="WP_236781893.1">
    <property type="nucleotide sequence ID" value="NZ_FNDE01000007.1"/>
</dbReference>
<dbReference type="NCBIfam" id="NF002584">
    <property type="entry name" value="PRK02234.1-5"/>
    <property type="match status" value="1"/>
</dbReference>
<keyword evidence="4 13" id="KW-0479">Metal-binding</keyword>
<feature type="site" description="Transition state stabilizer" evidence="13">
    <location>
        <position position="116"/>
    </location>
</feature>
<keyword evidence="3 13" id="KW-0540">Nuclease</keyword>
<keyword evidence="5 13" id="KW-0255">Endonuclease</keyword>
<dbReference type="InterPro" id="IPR004612">
    <property type="entry name" value="Resolv_RecU"/>
</dbReference>
<keyword evidence="10 13" id="KW-0234">DNA repair</keyword>
<sequence length="213" mass="24735">MRNIRYPNGKFPALQHSDAELPNRMRAEDFLTLIQDKQTSAAGRGMSLEEDVNESNAYYVAHEIASVHKKPTPVQIVKVDYPSRSSAVIREAYFRQPSTTDYNGVFEGRYLDFEAKETRNKTSLPLNNFHAHQINHMRLVLKQKGISFAIIRFILHDETYVLDAAHIIRFWEEAACGGRKSIPYSYIQKHGYLIPEGFRPRLDYLSVIKRHYF</sequence>
<comment type="function">
    <text evidence="13">Endonuclease that resolves Holliday junction intermediates in genetic recombination. Cleaves mobile four-strand junctions by introducing symmetrical nicks in paired strands. Promotes annealing of linear ssDNA with homologous dsDNA. Required for DNA repair, homologous recombination and chromosome segregation.</text>
</comment>
<evidence type="ECO:0000256" key="5">
    <source>
        <dbReference type="ARBA" id="ARBA00022759"/>
    </source>
</evidence>
<evidence type="ECO:0000256" key="13">
    <source>
        <dbReference type="HAMAP-Rule" id="MF_00130"/>
    </source>
</evidence>
<keyword evidence="9 13" id="KW-0233">DNA recombination</keyword>
<comment type="subcellular location">
    <subcellularLocation>
        <location evidence="1 13">Cytoplasm</location>
    </subcellularLocation>
</comment>
<comment type="cofactor">
    <cofactor evidence="13">
        <name>Mg(2+)</name>
        <dbReference type="ChEBI" id="CHEBI:18420"/>
    </cofactor>
    <text evidence="13">Binds 1 Mg(2+) ion per subunit.</text>
</comment>
<evidence type="ECO:0000256" key="11">
    <source>
        <dbReference type="ARBA" id="ARBA00023447"/>
    </source>
</evidence>
<evidence type="ECO:0000256" key="4">
    <source>
        <dbReference type="ARBA" id="ARBA00022723"/>
    </source>
</evidence>
<comment type="catalytic activity">
    <reaction evidence="13">
        <text>Endonucleolytic cleavage at a junction such as a reciprocal single-stranded crossover between two homologous DNA duplexes (Holliday junction).</text>
        <dbReference type="EC" id="3.1.21.10"/>
    </reaction>
</comment>
<evidence type="ECO:0000256" key="12">
    <source>
        <dbReference type="ARBA" id="ARBA00029523"/>
    </source>
</evidence>
<feature type="binding site" evidence="13">
    <location>
        <position position="99"/>
    </location>
    <ligand>
        <name>Mg(2+)</name>
        <dbReference type="ChEBI" id="CHEBI:18420"/>
    </ligand>
</feature>
<accession>A0A1G7YJF2</accession>
<evidence type="ECO:0000313" key="16">
    <source>
        <dbReference type="Proteomes" id="UP000198956"/>
    </source>
</evidence>
<dbReference type="GO" id="GO:0006281">
    <property type="term" value="P:DNA repair"/>
    <property type="evidence" value="ECO:0007669"/>
    <property type="project" value="UniProtKB-UniRule"/>
</dbReference>
<evidence type="ECO:0000256" key="10">
    <source>
        <dbReference type="ARBA" id="ARBA00023204"/>
    </source>
</evidence>
<evidence type="ECO:0000256" key="1">
    <source>
        <dbReference type="ARBA" id="ARBA00004496"/>
    </source>
</evidence>
<evidence type="ECO:0000256" key="14">
    <source>
        <dbReference type="NCBIfam" id="TIGR00648"/>
    </source>
</evidence>
<evidence type="ECO:0000256" key="8">
    <source>
        <dbReference type="ARBA" id="ARBA00022842"/>
    </source>
</evidence>
<dbReference type="GO" id="GO:0000287">
    <property type="term" value="F:magnesium ion binding"/>
    <property type="evidence" value="ECO:0007669"/>
    <property type="project" value="UniProtKB-UniRule"/>
</dbReference>
<dbReference type="InterPro" id="IPR011335">
    <property type="entry name" value="Restrct_endonuc-II-like"/>
</dbReference>
<dbReference type="Proteomes" id="UP000198956">
    <property type="component" value="Unassembled WGS sequence"/>
</dbReference>
<evidence type="ECO:0000256" key="2">
    <source>
        <dbReference type="ARBA" id="ARBA00022490"/>
    </source>
</evidence>
<dbReference type="GO" id="GO:0005737">
    <property type="term" value="C:cytoplasm"/>
    <property type="evidence" value="ECO:0007669"/>
    <property type="project" value="UniProtKB-SubCell"/>
</dbReference>
<dbReference type="Gene3D" id="3.40.1350.10">
    <property type="match status" value="1"/>
</dbReference>
<gene>
    <name evidence="13" type="primary">recU</name>
    <name evidence="15" type="ORF">SAMN04489735_100712</name>
</gene>
<evidence type="ECO:0000256" key="3">
    <source>
        <dbReference type="ARBA" id="ARBA00022722"/>
    </source>
</evidence>
<dbReference type="EC" id="3.1.21.10" evidence="13 14"/>
<dbReference type="PIRSF" id="PIRSF037785">
    <property type="entry name" value="RecU"/>
    <property type="match status" value="1"/>
</dbReference>
<feature type="binding site" evidence="13">
    <location>
        <position position="133"/>
    </location>
    <ligand>
        <name>Mg(2+)</name>
        <dbReference type="ChEBI" id="CHEBI:18420"/>
    </ligand>
</feature>
<dbReference type="InterPro" id="IPR011856">
    <property type="entry name" value="tRNA_endonuc-like_dom_sf"/>
</dbReference>
<dbReference type="AlphaFoldDB" id="A0A1G7YJF2"/>
<keyword evidence="7 13" id="KW-0378">Hydrolase</keyword>
<dbReference type="NCBIfam" id="TIGR00648">
    <property type="entry name" value="recU"/>
    <property type="match status" value="1"/>
</dbReference>
<feature type="binding site" evidence="13">
    <location>
        <position position="114"/>
    </location>
    <ligand>
        <name>Mg(2+)</name>
        <dbReference type="ChEBI" id="CHEBI:18420"/>
    </ligand>
</feature>
<dbReference type="GO" id="GO:0007059">
    <property type="term" value="P:chromosome segregation"/>
    <property type="evidence" value="ECO:0007669"/>
    <property type="project" value="UniProtKB-UniRule"/>
</dbReference>
<reference evidence="15 16" key="1">
    <citation type="submission" date="2016-10" db="EMBL/GenBank/DDBJ databases">
        <authorList>
            <person name="de Groot N.N."/>
        </authorList>
    </citation>
    <scope>NUCLEOTIDE SEQUENCE [LARGE SCALE GENOMIC DNA]</scope>
    <source>
        <strain evidence="15 16">L 420-91</strain>
    </source>
</reference>